<keyword evidence="5" id="KW-0539">Nucleus</keyword>
<evidence type="ECO:0000256" key="2">
    <source>
        <dbReference type="ARBA" id="ARBA00023015"/>
    </source>
</evidence>
<evidence type="ECO:0000256" key="5">
    <source>
        <dbReference type="ARBA" id="ARBA00023242"/>
    </source>
</evidence>
<dbReference type="Proteomes" id="UP000594263">
    <property type="component" value="Unplaced"/>
</dbReference>
<keyword evidence="2" id="KW-0805">Transcription regulation</keyword>
<name>A0A7N1A777_KALFE</name>
<reference evidence="8" key="1">
    <citation type="submission" date="2021-01" db="UniProtKB">
        <authorList>
            <consortium name="EnsemblPlants"/>
        </authorList>
    </citation>
    <scope>IDENTIFICATION</scope>
</reference>
<protein>
    <recommendedName>
        <fullName evidence="7">MADS-box domain-containing protein</fullName>
    </recommendedName>
</protein>
<dbReference type="GO" id="GO:0005634">
    <property type="term" value="C:nucleus"/>
    <property type="evidence" value="ECO:0007669"/>
    <property type="project" value="UniProtKB-SubCell"/>
</dbReference>
<evidence type="ECO:0000256" key="4">
    <source>
        <dbReference type="ARBA" id="ARBA00023163"/>
    </source>
</evidence>
<dbReference type="PANTHER" id="PTHR11945">
    <property type="entry name" value="MADS BOX PROTEIN"/>
    <property type="match status" value="1"/>
</dbReference>
<evidence type="ECO:0000313" key="9">
    <source>
        <dbReference type="Proteomes" id="UP000594263"/>
    </source>
</evidence>
<feature type="domain" description="MADS-box" evidence="7">
    <location>
        <begin position="1"/>
        <end position="49"/>
    </location>
</feature>
<proteinExistence type="predicted"/>
<comment type="subcellular location">
    <subcellularLocation>
        <location evidence="1">Nucleus</location>
    </subcellularLocation>
</comment>
<dbReference type="Pfam" id="PF00319">
    <property type="entry name" value="SRF-TF"/>
    <property type="match status" value="1"/>
</dbReference>
<dbReference type="GO" id="GO:0045944">
    <property type="term" value="P:positive regulation of transcription by RNA polymerase II"/>
    <property type="evidence" value="ECO:0007669"/>
    <property type="project" value="InterPro"/>
</dbReference>
<dbReference type="PRINTS" id="PR00404">
    <property type="entry name" value="MADSDOMAIN"/>
</dbReference>
<dbReference type="EnsemblPlants" id="Kaladp0100s0112.1.v1.1">
    <property type="protein sequence ID" value="Kaladp0100s0112.1.v1.1.CDS.1"/>
    <property type="gene ID" value="Kaladp0100s0112.v1.1"/>
</dbReference>
<dbReference type="Gramene" id="Kaladp0100s0112.1.v1.1">
    <property type="protein sequence ID" value="Kaladp0100s0112.1.v1.1.CDS.1"/>
    <property type="gene ID" value="Kaladp0100s0112.v1.1"/>
</dbReference>
<dbReference type="PROSITE" id="PS50066">
    <property type="entry name" value="MADS_BOX_2"/>
    <property type="match status" value="1"/>
</dbReference>
<dbReference type="InterPro" id="IPR002100">
    <property type="entry name" value="TF_MADSbox"/>
</dbReference>
<dbReference type="InterPro" id="IPR036879">
    <property type="entry name" value="TF_MADSbox_sf"/>
</dbReference>
<dbReference type="GO" id="GO:0000981">
    <property type="term" value="F:DNA-binding transcription factor activity, RNA polymerase II-specific"/>
    <property type="evidence" value="ECO:0007669"/>
    <property type="project" value="InterPro"/>
</dbReference>
<dbReference type="OMA" id="NGAIMQG"/>
<organism evidence="8 9">
    <name type="scientific">Kalanchoe fedtschenkoi</name>
    <name type="common">Lavender scallops</name>
    <name type="synonym">South American air plant</name>
    <dbReference type="NCBI Taxonomy" id="63787"/>
    <lineage>
        <taxon>Eukaryota</taxon>
        <taxon>Viridiplantae</taxon>
        <taxon>Streptophyta</taxon>
        <taxon>Embryophyta</taxon>
        <taxon>Tracheophyta</taxon>
        <taxon>Spermatophyta</taxon>
        <taxon>Magnoliopsida</taxon>
        <taxon>eudicotyledons</taxon>
        <taxon>Gunneridae</taxon>
        <taxon>Pentapetalae</taxon>
        <taxon>Saxifragales</taxon>
        <taxon>Crassulaceae</taxon>
        <taxon>Kalanchoe</taxon>
    </lineage>
</organism>
<keyword evidence="4" id="KW-0804">Transcription</keyword>
<sequence length="280" mass="31555">MTRKKVQLAWITNPTARRATFRKRRENLIRKLNEISVLAGTDACGIILSPFEGDPPVFWPPSINDILGRFFSLPELEQYKRMVSIESYMRDEISKLKETIQKERREVKEAEVSYIMNSIHSHGMPIETLGGDETSELFWYFEELKKKCDLRLNQLDPNASAPQPLPESQMGMLNNTDLTDPWLNRNCNNVTNNMQANYDYATQNNNNNNNGFGTFGGGNNIGMAGPDSSNPPYSQPPFESHHGFFSNSGMAGPSSNNASYPQPPPPFGSHKGFYSEDTGY</sequence>
<evidence type="ECO:0000259" key="7">
    <source>
        <dbReference type="PROSITE" id="PS50066"/>
    </source>
</evidence>
<keyword evidence="3" id="KW-0238">DNA-binding</keyword>
<feature type="region of interest" description="Disordered" evidence="6">
    <location>
        <begin position="209"/>
        <end position="280"/>
    </location>
</feature>
<dbReference type="PANTHER" id="PTHR11945:SF387">
    <property type="entry name" value="AGAMOUS-LIKE MADS-BOX PROTEIN AGL80"/>
    <property type="match status" value="1"/>
</dbReference>
<evidence type="ECO:0000256" key="1">
    <source>
        <dbReference type="ARBA" id="ARBA00004123"/>
    </source>
</evidence>
<evidence type="ECO:0000256" key="6">
    <source>
        <dbReference type="SAM" id="MobiDB-lite"/>
    </source>
</evidence>
<dbReference type="GO" id="GO:0000978">
    <property type="term" value="F:RNA polymerase II cis-regulatory region sequence-specific DNA binding"/>
    <property type="evidence" value="ECO:0007669"/>
    <property type="project" value="TreeGrafter"/>
</dbReference>
<dbReference type="SUPFAM" id="SSF55455">
    <property type="entry name" value="SRF-like"/>
    <property type="match status" value="1"/>
</dbReference>
<dbReference type="CDD" id="cd00266">
    <property type="entry name" value="MADS_SRF_like"/>
    <property type="match status" value="1"/>
</dbReference>
<dbReference type="AlphaFoldDB" id="A0A7N1A777"/>
<dbReference type="GO" id="GO:0046983">
    <property type="term" value="F:protein dimerization activity"/>
    <property type="evidence" value="ECO:0007669"/>
    <property type="project" value="InterPro"/>
</dbReference>
<dbReference type="Gene3D" id="3.40.1810.10">
    <property type="entry name" value="Transcription factor, MADS-box"/>
    <property type="match status" value="1"/>
</dbReference>
<dbReference type="SMART" id="SM00432">
    <property type="entry name" value="MADS"/>
    <property type="match status" value="1"/>
</dbReference>
<keyword evidence="9" id="KW-1185">Reference proteome</keyword>
<evidence type="ECO:0000313" key="8">
    <source>
        <dbReference type="EnsemblPlants" id="Kaladp0100s0112.1.v1.1.CDS.1"/>
    </source>
</evidence>
<accession>A0A7N1A777</accession>
<dbReference type="InterPro" id="IPR033897">
    <property type="entry name" value="SRF-like_MADS-box"/>
</dbReference>
<feature type="compositionally biased region" description="Polar residues" evidence="6">
    <location>
        <begin position="245"/>
        <end position="260"/>
    </location>
</feature>
<evidence type="ECO:0000256" key="3">
    <source>
        <dbReference type="ARBA" id="ARBA00023125"/>
    </source>
</evidence>